<dbReference type="Gene3D" id="1.10.1220.10">
    <property type="entry name" value="Met repressor-like"/>
    <property type="match status" value="1"/>
</dbReference>
<dbReference type="Proteomes" id="UP000229612">
    <property type="component" value="Unassembled WGS sequence"/>
</dbReference>
<evidence type="ECO:0000313" key="2">
    <source>
        <dbReference type="Proteomes" id="UP000229612"/>
    </source>
</evidence>
<dbReference type="AlphaFoldDB" id="A0A2H0UHP9"/>
<comment type="caution">
    <text evidence="1">The sequence shown here is derived from an EMBL/GenBank/DDBJ whole genome shotgun (WGS) entry which is preliminary data.</text>
</comment>
<organism evidence="1 2">
    <name type="scientific">Candidatus Kaiserbacteria bacterium CG10_big_fil_rev_8_21_14_0_10_44_10</name>
    <dbReference type="NCBI Taxonomy" id="1974606"/>
    <lineage>
        <taxon>Bacteria</taxon>
        <taxon>Candidatus Kaiseribacteriota</taxon>
    </lineage>
</organism>
<protein>
    <recommendedName>
        <fullName evidence="3">Type II toxin-antitoxin system antitoxin, RelB/DinJ family</fullName>
    </recommendedName>
</protein>
<gene>
    <name evidence="1" type="ORF">COU14_01740</name>
</gene>
<reference evidence="2" key="1">
    <citation type="submission" date="2017-09" db="EMBL/GenBank/DDBJ databases">
        <title>Depth-based differentiation of microbial function through sediment-hosted aquifers and enrichment of novel symbionts in the deep terrestrial subsurface.</title>
        <authorList>
            <person name="Probst A.J."/>
            <person name="Ladd B."/>
            <person name="Jarett J.K."/>
            <person name="Geller-Mcgrath D.E."/>
            <person name="Sieber C.M.K."/>
            <person name="Emerson J.B."/>
            <person name="Anantharaman K."/>
            <person name="Thomas B.C."/>
            <person name="Malmstrom R."/>
            <person name="Stieglmeier M."/>
            <person name="Klingl A."/>
            <person name="Woyke T."/>
            <person name="Ryan C.M."/>
            <person name="Banfield J.F."/>
        </authorList>
    </citation>
    <scope>NUCLEOTIDE SEQUENCE [LARGE SCALE GENOMIC DNA]</scope>
</reference>
<evidence type="ECO:0008006" key="3">
    <source>
        <dbReference type="Google" id="ProtNLM"/>
    </source>
</evidence>
<proteinExistence type="predicted"/>
<dbReference type="GO" id="GO:0006355">
    <property type="term" value="P:regulation of DNA-templated transcription"/>
    <property type="evidence" value="ECO:0007669"/>
    <property type="project" value="InterPro"/>
</dbReference>
<accession>A0A2H0UHP9</accession>
<dbReference type="InterPro" id="IPR013321">
    <property type="entry name" value="Arc_rbn_hlx_hlx"/>
</dbReference>
<sequence>MNETTVLSVKLDKKLKNEAQEVAKSMGFPLSTLVSAYLRQLRDTRRVEFSAPTKVTPKLRVAILNARKEIERGDIEGPFESAIDFTASLNK</sequence>
<evidence type="ECO:0000313" key="1">
    <source>
        <dbReference type="EMBL" id="PIR85933.1"/>
    </source>
</evidence>
<name>A0A2H0UHP9_9BACT</name>
<dbReference type="EMBL" id="PFBG01000018">
    <property type="protein sequence ID" value="PIR85933.1"/>
    <property type="molecule type" value="Genomic_DNA"/>
</dbReference>